<dbReference type="AlphaFoldDB" id="A0A430AI50"/>
<feature type="domain" description="HTH marR-type" evidence="1">
    <location>
        <begin position="26"/>
        <end position="158"/>
    </location>
</feature>
<dbReference type="InterPro" id="IPR039422">
    <property type="entry name" value="MarR/SlyA-like"/>
</dbReference>
<evidence type="ECO:0000259" key="1">
    <source>
        <dbReference type="PROSITE" id="PS50995"/>
    </source>
</evidence>
<gene>
    <name evidence="2" type="ORF">CBF30_00120</name>
</gene>
<name>A0A430AI50_9ENTE</name>
<protein>
    <recommendedName>
        <fullName evidence="1">HTH marR-type domain-containing protein</fullName>
    </recommendedName>
</protein>
<dbReference type="InterPro" id="IPR036388">
    <property type="entry name" value="WH-like_DNA-bd_sf"/>
</dbReference>
<sequence>MKNMIIYDLSTIDMSYIKEMITLNSDTTMLDSLLLIKKMTPKLNLLFEKATNISLIRFEMLCYLDQVDQVSQVQLKKIIPIDQAAITRHLKILEEKKFVERNRNAKNQREILVKITPLGESVLHECDSHKQLTLNQLFEEFTRDEIYAFHSLLLKLEHNLYPDTDR</sequence>
<keyword evidence="3" id="KW-1185">Reference proteome</keyword>
<dbReference type="Pfam" id="PF13601">
    <property type="entry name" value="HTH_34"/>
    <property type="match status" value="1"/>
</dbReference>
<dbReference type="PANTHER" id="PTHR33164">
    <property type="entry name" value="TRANSCRIPTIONAL REGULATOR, MARR FAMILY"/>
    <property type="match status" value="1"/>
</dbReference>
<dbReference type="GO" id="GO:0006950">
    <property type="term" value="P:response to stress"/>
    <property type="evidence" value="ECO:0007669"/>
    <property type="project" value="TreeGrafter"/>
</dbReference>
<dbReference type="InterPro" id="IPR027395">
    <property type="entry name" value="WH_DNA-bd_dom"/>
</dbReference>
<dbReference type="PROSITE" id="PS50995">
    <property type="entry name" value="HTH_MARR_2"/>
    <property type="match status" value="1"/>
</dbReference>
<evidence type="ECO:0000313" key="3">
    <source>
        <dbReference type="Proteomes" id="UP000288669"/>
    </source>
</evidence>
<dbReference type="OrthoDB" id="2366010at2"/>
<dbReference type="InterPro" id="IPR036390">
    <property type="entry name" value="WH_DNA-bd_sf"/>
</dbReference>
<accession>A0A430AI50</accession>
<dbReference type="Proteomes" id="UP000288669">
    <property type="component" value="Unassembled WGS sequence"/>
</dbReference>
<dbReference type="GO" id="GO:0003700">
    <property type="term" value="F:DNA-binding transcription factor activity"/>
    <property type="evidence" value="ECO:0007669"/>
    <property type="project" value="InterPro"/>
</dbReference>
<evidence type="ECO:0000313" key="2">
    <source>
        <dbReference type="EMBL" id="RSU07683.1"/>
    </source>
</evidence>
<dbReference type="PRINTS" id="PR00598">
    <property type="entry name" value="HTHMARR"/>
</dbReference>
<comment type="caution">
    <text evidence="2">The sequence shown here is derived from an EMBL/GenBank/DDBJ whole genome shotgun (WGS) entry which is preliminary data.</text>
</comment>
<dbReference type="SUPFAM" id="SSF46785">
    <property type="entry name" value="Winged helix' DNA-binding domain"/>
    <property type="match status" value="1"/>
</dbReference>
<reference evidence="2 3" key="1">
    <citation type="submission" date="2017-05" db="EMBL/GenBank/DDBJ databases">
        <title>Vagococcus spp. assemblies.</title>
        <authorList>
            <person name="Gulvik C.A."/>
        </authorList>
    </citation>
    <scope>NUCLEOTIDE SEQUENCE [LARGE SCALE GENOMIC DNA]</scope>
    <source>
        <strain evidence="2 3">DSM 24756</strain>
    </source>
</reference>
<dbReference type="SMART" id="SM00347">
    <property type="entry name" value="HTH_MARR"/>
    <property type="match status" value="1"/>
</dbReference>
<dbReference type="EMBL" id="NGJZ01000001">
    <property type="protein sequence ID" value="RSU07683.1"/>
    <property type="molecule type" value="Genomic_DNA"/>
</dbReference>
<dbReference type="Gene3D" id="1.10.10.10">
    <property type="entry name" value="Winged helix-like DNA-binding domain superfamily/Winged helix DNA-binding domain"/>
    <property type="match status" value="1"/>
</dbReference>
<proteinExistence type="predicted"/>
<organism evidence="2 3">
    <name type="scientific">Vagococcus entomophilus</name>
    <dbReference type="NCBI Taxonomy" id="1160095"/>
    <lineage>
        <taxon>Bacteria</taxon>
        <taxon>Bacillati</taxon>
        <taxon>Bacillota</taxon>
        <taxon>Bacilli</taxon>
        <taxon>Lactobacillales</taxon>
        <taxon>Enterococcaceae</taxon>
        <taxon>Vagococcus</taxon>
    </lineage>
</organism>
<dbReference type="InterPro" id="IPR000835">
    <property type="entry name" value="HTH_MarR-typ"/>
</dbReference>
<dbReference type="PANTHER" id="PTHR33164:SF99">
    <property type="entry name" value="MARR FAMILY REGULATORY PROTEIN"/>
    <property type="match status" value="1"/>
</dbReference>